<evidence type="ECO:0000259" key="4">
    <source>
        <dbReference type="PROSITE" id="PS50158"/>
    </source>
</evidence>
<reference evidence="5 6" key="1">
    <citation type="journal article" date="2008" name="Nature">
        <title>The genome of Laccaria bicolor provides insights into mycorrhizal symbiosis.</title>
        <authorList>
            <person name="Martin F."/>
            <person name="Aerts A."/>
            <person name="Ahren D."/>
            <person name="Brun A."/>
            <person name="Danchin E.G.J."/>
            <person name="Duchaussoy F."/>
            <person name="Gibon J."/>
            <person name="Kohler A."/>
            <person name="Lindquist E."/>
            <person name="Pereda V."/>
            <person name="Salamov A."/>
            <person name="Shapiro H.J."/>
            <person name="Wuyts J."/>
            <person name="Blaudez D."/>
            <person name="Buee M."/>
            <person name="Brokstein P."/>
            <person name="Canbaeck B."/>
            <person name="Cohen D."/>
            <person name="Courty P.E."/>
            <person name="Coutinho P.M."/>
            <person name="Delaruelle C."/>
            <person name="Detter J.C."/>
            <person name="Deveau A."/>
            <person name="DiFazio S."/>
            <person name="Duplessis S."/>
            <person name="Fraissinet-Tachet L."/>
            <person name="Lucic E."/>
            <person name="Frey-Klett P."/>
            <person name="Fourrey C."/>
            <person name="Feussner I."/>
            <person name="Gay G."/>
            <person name="Grimwood J."/>
            <person name="Hoegger P.J."/>
            <person name="Jain P."/>
            <person name="Kilaru S."/>
            <person name="Labbe J."/>
            <person name="Lin Y.C."/>
            <person name="Legue V."/>
            <person name="Le Tacon F."/>
            <person name="Marmeisse R."/>
            <person name="Melayah D."/>
            <person name="Montanini B."/>
            <person name="Muratet M."/>
            <person name="Nehls U."/>
            <person name="Niculita-Hirzel H."/>
            <person name="Oudot-Le Secq M.P."/>
            <person name="Peter M."/>
            <person name="Quesneville H."/>
            <person name="Rajashekar B."/>
            <person name="Reich M."/>
            <person name="Rouhier N."/>
            <person name="Schmutz J."/>
            <person name="Yin T."/>
            <person name="Chalot M."/>
            <person name="Henrissat B."/>
            <person name="Kuees U."/>
            <person name="Lucas S."/>
            <person name="Van de Peer Y."/>
            <person name="Podila G.K."/>
            <person name="Polle A."/>
            <person name="Pukkila P.J."/>
            <person name="Richardson P.M."/>
            <person name="Rouze P."/>
            <person name="Sanders I.R."/>
            <person name="Stajich J.E."/>
            <person name="Tunlid A."/>
            <person name="Tuskan G."/>
            <person name="Grigoriev I.V."/>
        </authorList>
    </citation>
    <scope>NUCLEOTIDE SEQUENCE [LARGE SCALE GENOMIC DNA]</scope>
    <source>
        <strain evidence="6">S238N-H82 / ATCC MYA-4686</strain>
    </source>
</reference>
<feature type="region of interest" description="Disordered" evidence="2">
    <location>
        <begin position="133"/>
        <end position="173"/>
    </location>
</feature>
<keyword evidence="1" id="KW-0863">Zinc-finger</keyword>
<evidence type="ECO:0000256" key="2">
    <source>
        <dbReference type="SAM" id="MobiDB-lite"/>
    </source>
</evidence>
<keyword evidence="1" id="KW-0862">Zinc</keyword>
<dbReference type="InterPro" id="IPR001878">
    <property type="entry name" value="Znf_CCHC"/>
</dbReference>
<dbReference type="AlphaFoldDB" id="B0CTF9"/>
<protein>
    <submittedName>
        <fullName evidence="5">Predicted protein</fullName>
    </submittedName>
</protein>
<feature type="region of interest" description="Disordered" evidence="2">
    <location>
        <begin position="1"/>
        <end position="67"/>
    </location>
</feature>
<sequence length="427" mass="47383">MATSNDTLNTPIPSDPSQSVLGNEQGPNQNQGDQELREEGQPQIQDQNPEQDDNEQDDPSLPGNFPAANAVLASCNSVLEDFRSSRIPKATALSRIYTHLLDGIPDNDNSFASTVEEAFARYLTIVENHQHHLREAEHRGGRRQRSKTPPDNHVERGNPGPDNDQSPHKRAKPDEAQYPWIISDFIHRVTLSPSLTSTLELLKLYAIDPKGMKRSLVNSPTCPEFPDSEWTNILAGRAINLDAVLSGYYSTSNNDEWVEEIGDLEICFGTVNPTKTVSTAGEWSIAWNRASRATSTAFPHRAGELAEYAEYIIGLFAATDAHFHDRVILFDKAVRCRVGARRDLELTDFNKFSDLRSTHMDSIGAAVVQRASLAVNNKSNSTSRKKIPEPCNRWNEGLCALEATQCRRLHVCNKCTKSGHKGPDCPS</sequence>
<feature type="compositionally biased region" description="Acidic residues" evidence="2">
    <location>
        <begin position="49"/>
        <end position="58"/>
    </location>
</feature>
<accession>B0CTF9</accession>
<dbReference type="PROSITE" id="PS50158">
    <property type="entry name" value="ZF_CCHC"/>
    <property type="match status" value="1"/>
</dbReference>
<keyword evidence="6" id="KW-1185">Reference proteome</keyword>
<dbReference type="KEGG" id="lbc:LACBIDRAFT_305112"/>
<dbReference type="RefSeq" id="XP_001874473.1">
    <property type="nucleotide sequence ID" value="XM_001874438.1"/>
</dbReference>
<name>B0CTF9_LACBS</name>
<organism evidence="6">
    <name type="scientific">Laccaria bicolor (strain S238N-H82 / ATCC MYA-4686)</name>
    <name type="common">Bicoloured deceiver</name>
    <name type="synonym">Laccaria laccata var. bicolor</name>
    <dbReference type="NCBI Taxonomy" id="486041"/>
    <lineage>
        <taxon>Eukaryota</taxon>
        <taxon>Fungi</taxon>
        <taxon>Dikarya</taxon>
        <taxon>Basidiomycota</taxon>
        <taxon>Agaricomycotina</taxon>
        <taxon>Agaricomycetes</taxon>
        <taxon>Agaricomycetidae</taxon>
        <taxon>Agaricales</taxon>
        <taxon>Agaricineae</taxon>
        <taxon>Hydnangiaceae</taxon>
        <taxon>Laccaria</taxon>
    </lineage>
</organism>
<dbReference type="InterPro" id="IPR000571">
    <property type="entry name" value="Znf_CCCH"/>
</dbReference>
<evidence type="ECO:0000313" key="6">
    <source>
        <dbReference type="Proteomes" id="UP000001194"/>
    </source>
</evidence>
<proteinExistence type="predicted"/>
<evidence type="ECO:0000259" key="3">
    <source>
        <dbReference type="PROSITE" id="PS50103"/>
    </source>
</evidence>
<dbReference type="GO" id="GO:0003676">
    <property type="term" value="F:nucleic acid binding"/>
    <property type="evidence" value="ECO:0007669"/>
    <property type="project" value="InterPro"/>
</dbReference>
<dbReference type="EMBL" id="DS547092">
    <property type="protein sequence ID" value="EDR13914.1"/>
    <property type="molecule type" value="Genomic_DNA"/>
</dbReference>
<dbReference type="GO" id="GO:0008270">
    <property type="term" value="F:zinc ion binding"/>
    <property type="evidence" value="ECO:0007669"/>
    <property type="project" value="UniProtKB-KW"/>
</dbReference>
<gene>
    <name evidence="5" type="ORF">LACBIDRAFT_305112</name>
</gene>
<dbReference type="GeneID" id="6070598"/>
<keyword evidence="1" id="KW-0479">Metal-binding</keyword>
<dbReference type="OrthoDB" id="2355984at2759"/>
<dbReference type="PROSITE" id="PS50103">
    <property type="entry name" value="ZF_C3H1"/>
    <property type="match status" value="1"/>
</dbReference>
<feature type="compositionally biased region" description="Polar residues" evidence="2">
    <location>
        <begin position="1"/>
        <end position="33"/>
    </location>
</feature>
<dbReference type="HOGENOM" id="CLU_041692_1_0_1"/>
<dbReference type="STRING" id="486041.B0CTF9"/>
<dbReference type="Proteomes" id="UP000001194">
    <property type="component" value="Unassembled WGS sequence"/>
</dbReference>
<evidence type="ECO:0000256" key="1">
    <source>
        <dbReference type="PROSITE-ProRule" id="PRU00723"/>
    </source>
</evidence>
<evidence type="ECO:0000313" key="5">
    <source>
        <dbReference type="EMBL" id="EDR13914.1"/>
    </source>
</evidence>
<dbReference type="InParanoid" id="B0CTF9"/>
<feature type="domain" description="CCHC-type" evidence="4">
    <location>
        <begin position="412"/>
        <end position="427"/>
    </location>
</feature>
<feature type="zinc finger region" description="C3H1-type" evidence="1">
    <location>
        <begin position="385"/>
        <end position="413"/>
    </location>
</feature>
<feature type="domain" description="C3H1-type" evidence="3">
    <location>
        <begin position="385"/>
        <end position="413"/>
    </location>
</feature>